<evidence type="ECO:0000256" key="2">
    <source>
        <dbReference type="ARBA" id="ARBA00023125"/>
    </source>
</evidence>
<evidence type="ECO:0000313" key="5">
    <source>
        <dbReference type="EMBL" id="MFC4291861.1"/>
    </source>
</evidence>
<evidence type="ECO:0000313" key="6">
    <source>
        <dbReference type="Proteomes" id="UP001595887"/>
    </source>
</evidence>
<keyword evidence="1" id="KW-0805">Transcription regulation</keyword>
<keyword evidence="6" id="KW-1185">Reference proteome</keyword>
<dbReference type="CDD" id="cd00038">
    <property type="entry name" value="CAP_ED"/>
    <property type="match status" value="1"/>
</dbReference>
<evidence type="ECO:0000256" key="1">
    <source>
        <dbReference type="ARBA" id="ARBA00023015"/>
    </source>
</evidence>
<dbReference type="SUPFAM" id="SSF51206">
    <property type="entry name" value="cAMP-binding domain-like"/>
    <property type="match status" value="1"/>
</dbReference>
<dbReference type="InterPro" id="IPR012318">
    <property type="entry name" value="HTH_CRP"/>
</dbReference>
<dbReference type="Pfam" id="PF13545">
    <property type="entry name" value="HTH_Crp_2"/>
    <property type="match status" value="1"/>
</dbReference>
<dbReference type="InterPro" id="IPR036390">
    <property type="entry name" value="WH_DNA-bd_sf"/>
</dbReference>
<keyword evidence="3" id="KW-0804">Transcription</keyword>
<dbReference type="PRINTS" id="PR00034">
    <property type="entry name" value="HTHCRP"/>
</dbReference>
<gene>
    <name evidence="5" type="ORF">ACFOWX_05470</name>
</gene>
<dbReference type="SMART" id="SM00419">
    <property type="entry name" value="HTH_CRP"/>
    <property type="match status" value="1"/>
</dbReference>
<comment type="caution">
    <text evidence="5">The sequence shown here is derived from an EMBL/GenBank/DDBJ whole genome shotgun (WGS) entry which is preliminary data.</text>
</comment>
<dbReference type="InterPro" id="IPR018490">
    <property type="entry name" value="cNMP-bd_dom_sf"/>
</dbReference>
<dbReference type="CDD" id="cd00092">
    <property type="entry name" value="HTH_CRP"/>
    <property type="match status" value="1"/>
</dbReference>
<evidence type="ECO:0000259" key="4">
    <source>
        <dbReference type="PROSITE" id="PS51063"/>
    </source>
</evidence>
<dbReference type="InterPro" id="IPR014710">
    <property type="entry name" value="RmlC-like_jellyroll"/>
</dbReference>
<dbReference type="SMART" id="SM00100">
    <property type="entry name" value="cNMP"/>
    <property type="match status" value="1"/>
</dbReference>
<dbReference type="EMBL" id="JBHSDH010000013">
    <property type="protein sequence ID" value="MFC4291861.1"/>
    <property type="molecule type" value="Genomic_DNA"/>
</dbReference>
<proteinExistence type="predicted"/>
<dbReference type="Proteomes" id="UP001595887">
    <property type="component" value="Unassembled WGS sequence"/>
</dbReference>
<dbReference type="InterPro" id="IPR036388">
    <property type="entry name" value="WH-like_DNA-bd_sf"/>
</dbReference>
<name>A0ABV8REU0_9SPHN</name>
<dbReference type="InterPro" id="IPR000595">
    <property type="entry name" value="cNMP-bd_dom"/>
</dbReference>
<reference evidence="6" key="1">
    <citation type="journal article" date="2019" name="Int. J. Syst. Evol. Microbiol.">
        <title>The Global Catalogue of Microorganisms (GCM) 10K type strain sequencing project: providing services to taxonomists for standard genome sequencing and annotation.</title>
        <authorList>
            <consortium name="The Broad Institute Genomics Platform"/>
            <consortium name="The Broad Institute Genome Sequencing Center for Infectious Disease"/>
            <person name="Wu L."/>
            <person name="Ma J."/>
        </authorList>
    </citation>
    <scope>NUCLEOTIDE SEQUENCE [LARGE SCALE GENOMIC DNA]</scope>
    <source>
        <strain evidence="6">CECT 8531</strain>
    </source>
</reference>
<evidence type="ECO:0000256" key="3">
    <source>
        <dbReference type="ARBA" id="ARBA00023163"/>
    </source>
</evidence>
<protein>
    <submittedName>
        <fullName evidence="5">Crp/Fnr family transcriptional regulator</fullName>
    </submittedName>
</protein>
<dbReference type="Gene3D" id="2.60.120.10">
    <property type="entry name" value="Jelly Rolls"/>
    <property type="match status" value="1"/>
</dbReference>
<dbReference type="RefSeq" id="WP_381422083.1">
    <property type="nucleotide sequence ID" value="NZ_JBHSDH010000013.1"/>
</dbReference>
<organism evidence="5 6">
    <name type="scientific">Sphingorhabdus arenilitoris</name>
    <dbReference type="NCBI Taxonomy" id="1490041"/>
    <lineage>
        <taxon>Bacteria</taxon>
        <taxon>Pseudomonadati</taxon>
        <taxon>Pseudomonadota</taxon>
        <taxon>Alphaproteobacteria</taxon>
        <taxon>Sphingomonadales</taxon>
        <taxon>Sphingomonadaceae</taxon>
        <taxon>Sphingorhabdus</taxon>
    </lineage>
</organism>
<dbReference type="Gene3D" id="1.10.10.10">
    <property type="entry name" value="Winged helix-like DNA-binding domain superfamily/Winged helix DNA-binding domain"/>
    <property type="match status" value="1"/>
</dbReference>
<dbReference type="PANTHER" id="PTHR24567">
    <property type="entry name" value="CRP FAMILY TRANSCRIPTIONAL REGULATORY PROTEIN"/>
    <property type="match status" value="1"/>
</dbReference>
<dbReference type="PANTHER" id="PTHR24567:SF75">
    <property type="entry name" value="FUMARATE AND NITRATE REDUCTION REGULATORY PROTEIN"/>
    <property type="match status" value="1"/>
</dbReference>
<dbReference type="SUPFAM" id="SSF46785">
    <property type="entry name" value="Winged helix' DNA-binding domain"/>
    <property type="match status" value="1"/>
</dbReference>
<dbReference type="PROSITE" id="PS51063">
    <property type="entry name" value="HTH_CRP_2"/>
    <property type="match status" value="1"/>
</dbReference>
<feature type="domain" description="HTH crp-type" evidence="4">
    <location>
        <begin position="145"/>
        <end position="223"/>
    </location>
</feature>
<keyword evidence="2" id="KW-0238">DNA-binding</keyword>
<dbReference type="InterPro" id="IPR050397">
    <property type="entry name" value="Env_Response_Regulators"/>
</dbReference>
<accession>A0ABV8REU0</accession>
<sequence>MSDCNTCVVRNRAICASLTADEIQLLGQLGRKQRVAPGQSLIWEGDESLVVANVIDGVFKLTVSNVQGKEQIVGIVFPSDFIGRPFGEHSPYSVTALTEGEVCMFTRQSFDNFARQHPELEHKLLHRTLDELDNARKWMQLLGQMNAEQKLANFLLVMSNRLAGQSCAIADPSEGYTLPFGRQQIADLLGLTIETVSRQFTKMRGKGIIELPNRRDICIRDRAALEILAA</sequence>
<dbReference type="Pfam" id="PF00027">
    <property type="entry name" value="cNMP_binding"/>
    <property type="match status" value="1"/>
</dbReference>